<evidence type="ECO:0000313" key="1">
    <source>
        <dbReference type="EMBL" id="KAG4304412.1"/>
    </source>
</evidence>
<keyword evidence="2" id="KW-1185">Reference proteome</keyword>
<proteinExistence type="predicted"/>
<name>A0ACB7C9M4_9ASCO</name>
<sequence>MTEDTEQSTSNISSDISDSLSIISSDTDREWQESLNQLNILLYWVLIPFVGKWVGRRFAYFLWKQHIKMENPIESAVKRRNVFGIANMLGLMPLY</sequence>
<dbReference type="EMBL" id="JABTEG010000008">
    <property type="protein sequence ID" value="KAG4304412.1"/>
    <property type="molecule type" value="Genomic_DNA"/>
</dbReference>
<dbReference type="Proteomes" id="UP000768646">
    <property type="component" value="Unassembled WGS sequence"/>
</dbReference>
<gene>
    <name evidence="1" type="ORF">PORY_002122</name>
</gene>
<evidence type="ECO:0000313" key="2">
    <source>
        <dbReference type="Proteomes" id="UP000768646"/>
    </source>
</evidence>
<reference evidence="1 2" key="1">
    <citation type="journal article" date="2021" name="Commun. Biol.">
        <title>Genomic insights into the host specific adaptation of the Pneumocystis genus.</title>
        <authorList>
            <person name="Cisse O.H."/>
            <person name="Ma L."/>
            <person name="Dekker J.P."/>
            <person name="Khil P.P."/>
            <person name="Youn J.-H."/>
            <person name="Brenchley J.M."/>
            <person name="Blair R."/>
            <person name="Pahar B."/>
            <person name="Chabe M."/>
            <person name="Van Rompay K.K.A."/>
            <person name="Keesler R."/>
            <person name="Sukura A."/>
            <person name="Hirsch V."/>
            <person name="Kutty G."/>
            <person name="Liu Y."/>
            <person name="Peng L."/>
            <person name="Chen J."/>
            <person name="Song J."/>
            <person name="Weissenbacher-Lang C."/>
            <person name="Xu J."/>
            <person name="Upham N.S."/>
            <person name="Stajich J.E."/>
            <person name="Cuomo C.A."/>
            <person name="Cushion M.T."/>
            <person name="Kovacs J.A."/>
        </authorList>
    </citation>
    <scope>NUCLEOTIDE SEQUENCE [LARGE SCALE GENOMIC DNA]</scope>
    <source>
        <strain evidence="1 2">RABM</strain>
    </source>
</reference>
<organism evidence="1 2">
    <name type="scientific">Pneumocystis oryctolagi</name>
    <dbReference type="NCBI Taxonomy" id="42067"/>
    <lineage>
        <taxon>Eukaryota</taxon>
        <taxon>Fungi</taxon>
        <taxon>Dikarya</taxon>
        <taxon>Ascomycota</taxon>
        <taxon>Taphrinomycotina</taxon>
        <taxon>Pneumocystomycetes</taxon>
        <taxon>Pneumocystaceae</taxon>
        <taxon>Pneumocystis</taxon>
    </lineage>
</organism>
<protein>
    <submittedName>
        <fullName evidence="1">Uncharacterized protein</fullName>
    </submittedName>
</protein>
<comment type="caution">
    <text evidence="1">The sequence shown here is derived from an EMBL/GenBank/DDBJ whole genome shotgun (WGS) entry which is preliminary data.</text>
</comment>
<accession>A0ACB7C9M4</accession>